<gene>
    <name evidence="1" type="ORF">E1218_05940</name>
</gene>
<protein>
    <submittedName>
        <fullName evidence="1">Uncharacterized protein</fullName>
    </submittedName>
</protein>
<evidence type="ECO:0000313" key="2">
    <source>
        <dbReference type="Proteomes" id="UP000295172"/>
    </source>
</evidence>
<comment type="caution">
    <text evidence="1">The sequence shown here is derived from an EMBL/GenBank/DDBJ whole genome shotgun (WGS) entry which is preliminary data.</text>
</comment>
<accession>A0A4R4XDP2</accession>
<dbReference type="Proteomes" id="UP000295172">
    <property type="component" value="Unassembled WGS sequence"/>
</dbReference>
<dbReference type="AlphaFoldDB" id="A0A4R4XDP2"/>
<dbReference type="RefSeq" id="WP_132317074.1">
    <property type="nucleotide sequence ID" value="NZ_SMKR01000017.1"/>
</dbReference>
<keyword evidence="2" id="KW-1185">Reference proteome</keyword>
<proteinExistence type="predicted"/>
<dbReference type="InterPro" id="IPR045428">
    <property type="entry name" value="EACC1"/>
</dbReference>
<evidence type="ECO:0000313" key="1">
    <source>
        <dbReference type="EMBL" id="TDD28785.1"/>
    </source>
</evidence>
<dbReference type="OrthoDB" id="4557965at2"/>
<reference evidence="1 2" key="1">
    <citation type="submission" date="2019-02" db="EMBL/GenBank/DDBJ databases">
        <title>Draft genome sequences of novel Actinobacteria.</title>
        <authorList>
            <person name="Sahin N."/>
            <person name="Ay H."/>
            <person name="Saygin H."/>
        </authorList>
    </citation>
    <scope>NUCLEOTIDE SEQUENCE [LARGE SCALE GENOMIC DNA]</scope>
    <source>
        <strain evidence="1 2">16K104</strain>
    </source>
</reference>
<dbReference type="Pfam" id="PF19953">
    <property type="entry name" value="EACC1"/>
    <property type="match status" value="1"/>
</dbReference>
<sequence length="129" mass="13609">MGAEVRVGVVEEGSNDARLEELALLLRQELLALDVRAVEPYREGDVPEGTRGPGLAALAGVLSVSLQPGLQVLGSVVAVVRDWLRRSGSGRTVKVTIDGDTIELSGASDAVQQQLVDAWVRKHQTGADA</sequence>
<name>A0A4R4XDP2_9ACTN</name>
<organism evidence="1 2">
    <name type="scientific">Kribbella turkmenica</name>
    <dbReference type="NCBI Taxonomy" id="2530375"/>
    <lineage>
        <taxon>Bacteria</taxon>
        <taxon>Bacillati</taxon>
        <taxon>Actinomycetota</taxon>
        <taxon>Actinomycetes</taxon>
        <taxon>Propionibacteriales</taxon>
        <taxon>Kribbellaceae</taxon>
        <taxon>Kribbella</taxon>
    </lineage>
</organism>
<dbReference type="EMBL" id="SMKR01000017">
    <property type="protein sequence ID" value="TDD28785.1"/>
    <property type="molecule type" value="Genomic_DNA"/>
</dbReference>